<keyword evidence="5" id="KW-0325">Glycoprotein</keyword>
<dbReference type="FunFam" id="2.60.40.10:FF:000495">
    <property type="entry name" value="Periplasmic beta-glucosidase"/>
    <property type="match status" value="1"/>
</dbReference>
<dbReference type="InterPro" id="IPR036962">
    <property type="entry name" value="Glyco_hydro_3_N_sf"/>
</dbReference>
<dbReference type="FunFam" id="3.40.50.1700:FF:000009">
    <property type="entry name" value="Periplasmic beta-glucosidase"/>
    <property type="match status" value="1"/>
</dbReference>
<dbReference type="PRINTS" id="PR00133">
    <property type="entry name" value="GLHYDRLASE3"/>
</dbReference>
<evidence type="ECO:0000256" key="4">
    <source>
        <dbReference type="ARBA" id="ARBA00022801"/>
    </source>
</evidence>
<dbReference type="AlphaFoldDB" id="L7JJJ1"/>
<organism>
    <name type="scientific">Pyricularia oryzae (strain P131)</name>
    <name type="common">Rice blast fungus</name>
    <name type="synonym">Magnaporthe oryzae</name>
    <dbReference type="NCBI Taxonomy" id="1143193"/>
    <lineage>
        <taxon>Eukaryota</taxon>
        <taxon>Fungi</taxon>
        <taxon>Dikarya</taxon>
        <taxon>Ascomycota</taxon>
        <taxon>Pezizomycotina</taxon>
        <taxon>Sordariomycetes</taxon>
        <taxon>Sordariomycetidae</taxon>
        <taxon>Magnaporthales</taxon>
        <taxon>Pyriculariaceae</taxon>
        <taxon>Pyricularia</taxon>
    </lineage>
</organism>
<dbReference type="InterPro" id="IPR001764">
    <property type="entry name" value="Glyco_hydro_3_N"/>
</dbReference>
<dbReference type="InterPro" id="IPR017853">
    <property type="entry name" value="GH"/>
</dbReference>
<evidence type="ECO:0000256" key="9">
    <source>
        <dbReference type="SAM" id="SignalP"/>
    </source>
</evidence>
<proteinExistence type="inferred from homology"/>
<evidence type="ECO:0000256" key="7">
    <source>
        <dbReference type="ARBA" id="ARBA00023295"/>
    </source>
</evidence>
<evidence type="ECO:0000256" key="3">
    <source>
        <dbReference type="ARBA" id="ARBA00012744"/>
    </source>
</evidence>
<feature type="domain" description="Fibronectin type III-like" evidence="10">
    <location>
        <begin position="709"/>
        <end position="778"/>
    </location>
</feature>
<keyword evidence="4" id="KW-0378">Hydrolase</keyword>
<name>L7JJJ1_PYRO1</name>
<evidence type="ECO:0000256" key="6">
    <source>
        <dbReference type="ARBA" id="ARBA00023277"/>
    </source>
</evidence>
<dbReference type="EC" id="3.2.1.21" evidence="3"/>
<dbReference type="InterPro" id="IPR026891">
    <property type="entry name" value="Fn3-like"/>
</dbReference>
<comment type="similarity">
    <text evidence="2">Belongs to the glycosyl hydrolase 3 family.</text>
</comment>
<dbReference type="Gene3D" id="2.60.40.10">
    <property type="entry name" value="Immunoglobulins"/>
    <property type="match status" value="1"/>
</dbReference>
<dbReference type="Pfam" id="PF01915">
    <property type="entry name" value="Glyco_hydro_3_C"/>
    <property type="match status" value="1"/>
</dbReference>
<dbReference type="Pfam" id="PF00933">
    <property type="entry name" value="Glyco_hydro_3"/>
    <property type="match status" value="1"/>
</dbReference>
<dbReference type="InterPro" id="IPR036881">
    <property type="entry name" value="Glyco_hydro_3_C_sf"/>
</dbReference>
<keyword evidence="7" id="KW-0326">Glycosidase</keyword>
<evidence type="ECO:0000256" key="2">
    <source>
        <dbReference type="ARBA" id="ARBA00005336"/>
    </source>
</evidence>
<dbReference type="PANTHER" id="PTHR30620">
    <property type="entry name" value="PERIPLASMIC BETA-GLUCOSIDASE-RELATED"/>
    <property type="match status" value="1"/>
</dbReference>
<feature type="signal peptide" evidence="9">
    <location>
        <begin position="1"/>
        <end position="20"/>
    </location>
</feature>
<evidence type="ECO:0000256" key="1">
    <source>
        <dbReference type="ARBA" id="ARBA00000448"/>
    </source>
</evidence>
<reference evidence="11" key="1">
    <citation type="journal article" date="2012" name="PLoS Genet.">
        <title>Comparative analysis of the genomes of two field isolates of the rice blast fungus Magnaporthe oryzae.</title>
        <authorList>
            <person name="Xue M."/>
            <person name="Yang J."/>
            <person name="Li Z."/>
            <person name="Hu S."/>
            <person name="Yao N."/>
            <person name="Dean R.A."/>
            <person name="Zhao W."/>
            <person name="Shen M."/>
            <person name="Zhang H."/>
            <person name="Li C."/>
            <person name="Liu L."/>
            <person name="Cao L."/>
            <person name="Xu X."/>
            <person name="Xing Y."/>
            <person name="Hsiang T."/>
            <person name="Zhang Z."/>
            <person name="Xu J.R."/>
            <person name="Peng Y.L."/>
        </authorList>
    </citation>
    <scope>NUCLEOTIDE SEQUENCE [LARGE SCALE GENOMIC DNA]</scope>
    <source>
        <strain evidence="11">P131</strain>
    </source>
</reference>
<sequence length="807" mass="87524">MKLASASSAVAIFLAVATNAQSPGANGTSDEPIYKNPNATIDDRVSDLLKRMTIEDKTAQLLQGDIRDYLNLTDASFNATGLEWVAGKRANSIWTGLYATPETVSLGARLAQDYFVHNTSLGIPAFIQSEGIHGFLALNATIFNSPIAHGCSWNPELVGKMARAIALESRALGVNQIFAPVVDLARELRFGRVEECYSEDAFLAGEYGYAYVKAMQAEGVCAQVKHFAAFATPEQGVNTAPVHGGPRMLRTTYLPAFKRAIIEADAWSVMSSYNSYDGVPTVADKSLLTGILRDEWDYKYYVISDAGGTARLANAFHVCGAADDACITTKTLPAGNDVEMGGGRYSFEHIPELVANGSLSEEVVDLAVARSLRAKFAAGLFEHPYTGVPDDEILDHLNTAEHKQIARDLDAESIVLLENHNNTLPLKKNARVAVIGPMAHGYVNYGDYVIHTAMERGVTPFDGIKALVEEAGGSATFSQGCERWSNDESGFDEAVAAATAADVAVVVVGTWSRDQDELWQNLNATTGEHIDVHSLDLVGAMPRLVRAVIDTGKPTVVVFSSGKPVTEPWISTEAAALVQMFYQGEEGGHALADILFGDVNPSGKLSVAFPHDVGTTPVYYDYLNSGRQTSPGMVHANGSMDFGQQYVLSTPMPLYEPMLTPHVLQFGYGLSYSNFTYSDLSVSSSTPSAKDTVTVTVKVTNNSERDGKEVVQVYVKDLLASVAVPNIQLRGFWKGTVKAGQTETVSIDLPVEKWGLWDYEMKYVVEPGDFRILIELACDIARPVNQVEMVLLILYRCIMKTAIVDLW</sequence>
<feature type="chain" id="PRO_5003978815" description="beta-glucosidase" evidence="9">
    <location>
        <begin position="21"/>
        <end position="807"/>
    </location>
</feature>
<dbReference type="SUPFAM" id="SSF52279">
    <property type="entry name" value="Beta-D-glucan exohydrolase, C-terminal domain"/>
    <property type="match status" value="1"/>
</dbReference>
<dbReference type="SMART" id="SM01217">
    <property type="entry name" value="Fn3_like"/>
    <property type="match status" value="1"/>
</dbReference>
<evidence type="ECO:0000256" key="8">
    <source>
        <dbReference type="ARBA" id="ARBA00023326"/>
    </source>
</evidence>
<dbReference type="PANTHER" id="PTHR30620:SF117">
    <property type="entry name" value="BETA-1,4-XYLOSIDASE (EUROFUNG)"/>
    <property type="match status" value="1"/>
</dbReference>
<dbReference type="InterPro" id="IPR013783">
    <property type="entry name" value="Ig-like_fold"/>
</dbReference>
<dbReference type="Pfam" id="PF14310">
    <property type="entry name" value="Fn3-like"/>
    <property type="match status" value="1"/>
</dbReference>
<dbReference type="GO" id="GO:0008422">
    <property type="term" value="F:beta-glucosidase activity"/>
    <property type="evidence" value="ECO:0007669"/>
    <property type="project" value="UniProtKB-EC"/>
</dbReference>
<keyword evidence="8" id="KW-0624">Polysaccharide degradation</keyword>
<evidence type="ECO:0000313" key="11">
    <source>
        <dbReference type="EMBL" id="ELQ68396.1"/>
    </source>
</evidence>
<keyword evidence="6" id="KW-0119">Carbohydrate metabolism</keyword>
<dbReference type="InterPro" id="IPR002772">
    <property type="entry name" value="Glyco_hydro_3_C"/>
</dbReference>
<dbReference type="Gene3D" id="3.40.50.1700">
    <property type="entry name" value="Glycoside hydrolase family 3 C-terminal domain"/>
    <property type="match status" value="1"/>
</dbReference>
<keyword evidence="9" id="KW-0732">Signal</keyword>
<evidence type="ECO:0000259" key="10">
    <source>
        <dbReference type="SMART" id="SM01217"/>
    </source>
</evidence>
<comment type="catalytic activity">
    <reaction evidence="1">
        <text>Hydrolysis of terminal, non-reducing beta-D-glucosyl residues with release of beta-D-glucose.</text>
        <dbReference type="EC" id="3.2.1.21"/>
    </reaction>
</comment>
<dbReference type="Gene3D" id="3.20.20.300">
    <property type="entry name" value="Glycoside hydrolase, family 3, N-terminal domain"/>
    <property type="match status" value="1"/>
</dbReference>
<protein>
    <recommendedName>
        <fullName evidence="3">beta-glucosidase</fullName>
        <ecNumber evidence="3">3.2.1.21</ecNumber>
    </recommendedName>
</protein>
<dbReference type="InterPro" id="IPR051915">
    <property type="entry name" value="Cellulose_Degrad_GH3"/>
</dbReference>
<gene>
    <name evidence="11" type="ORF">OOW_P131scaffold00252g2</name>
</gene>
<evidence type="ECO:0000256" key="5">
    <source>
        <dbReference type="ARBA" id="ARBA00023180"/>
    </source>
</evidence>
<dbReference type="EMBL" id="JH794522">
    <property type="protein sequence ID" value="ELQ68396.1"/>
    <property type="molecule type" value="Genomic_DNA"/>
</dbReference>
<dbReference type="SUPFAM" id="SSF51445">
    <property type="entry name" value="(Trans)glycosidases"/>
    <property type="match status" value="1"/>
</dbReference>
<dbReference type="GO" id="GO:0009251">
    <property type="term" value="P:glucan catabolic process"/>
    <property type="evidence" value="ECO:0007669"/>
    <property type="project" value="TreeGrafter"/>
</dbReference>
<accession>L7JJJ1</accession>